<dbReference type="OrthoDB" id="6351704at2759"/>
<evidence type="ECO:0000313" key="3">
    <source>
        <dbReference type="EMBL" id="KAH9369262.1"/>
    </source>
</evidence>
<comment type="caution">
    <text evidence="3">The sequence shown here is derived from an EMBL/GenBank/DDBJ whole genome shotgun (WGS) entry which is preliminary data.</text>
</comment>
<feature type="region of interest" description="Disordered" evidence="1">
    <location>
        <begin position="1"/>
        <end position="132"/>
    </location>
</feature>
<keyword evidence="4" id="KW-1185">Reference proteome</keyword>
<sequence>MPCSLRGSSPLHERPSPRRKEAAALRRLAPCMRRDTGHVTAKRGGERKEKKAGMTAFVAIRDPPEVNNGPEESVPLYGRKASHPVVRRPRRPAEGEGEAAWQPATPGGPSGRRTLPPTTPTSVRTGGMRRGRQKSQVSVAVLALVAFILEQVESLASSNEVHSQARDRTPSVGVEAAACTRDRLSATLRLPPGFHGLVYARGYPLRCRQPSMGRDRVRISLPLGECGTRLVELQDGHLVYEAELYVQLDQHVQQAGDQALRVRCSRDALLVSGPLGPRAGNQAAVLGWRLGGRGGLDGHLAGKYAPREASLRTRQRGRPHDHAHQDTPQRYTRAGTPNAVTESHSSCATCT</sequence>
<proteinExistence type="predicted"/>
<feature type="compositionally biased region" description="Polar residues" evidence="1">
    <location>
        <begin position="338"/>
        <end position="351"/>
    </location>
</feature>
<dbReference type="PROSITE" id="PS51034">
    <property type="entry name" value="ZP_2"/>
    <property type="match status" value="1"/>
</dbReference>
<dbReference type="PANTHER" id="PTHR46560:SF5">
    <property type="entry name" value="CYPHER, ISOFORM B"/>
    <property type="match status" value="1"/>
</dbReference>
<reference evidence="3 4" key="1">
    <citation type="journal article" date="2020" name="Cell">
        <title>Large-Scale Comparative Analyses of Tick Genomes Elucidate Their Genetic Diversity and Vector Capacities.</title>
        <authorList>
            <consortium name="Tick Genome and Microbiome Consortium (TIGMIC)"/>
            <person name="Jia N."/>
            <person name="Wang J."/>
            <person name="Shi W."/>
            <person name="Du L."/>
            <person name="Sun Y."/>
            <person name="Zhan W."/>
            <person name="Jiang J.F."/>
            <person name="Wang Q."/>
            <person name="Zhang B."/>
            <person name="Ji P."/>
            <person name="Bell-Sakyi L."/>
            <person name="Cui X.M."/>
            <person name="Yuan T.T."/>
            <person name="Jiang B.G."/>
            <person name="Yang W.F."/>
            <person name="Lam T.T."/>
            <person name="Chang Q.C."/>
            <person name="Ding S.J."/>
            <person name="Wang X.J."/>
            <person name="Zhu J.G."/>
            <person name="Ruan X.D."/>
            <person name="Zhao L."/>
            <person name="Wei J.T."/>
            <person name="Ye R.Z."/>
            <person name="Que T.C."/>
            <person name="Du C.H."/>
            <person name="Zhou Y.H."/>
            <person name="Cheng J.X."/>
            <person name="Dai P.F."/>
            <person name="Guo W.B."/>
            <person name="Han X.H."/>
            <person name="Huang E.J."/>
            <person name="Li L.F."/>
            <person name="Wei W."/>
            <person name="Gao Y.C."/>
            <person name="Liu J.Z."/>
            <person name="Shao H.Z."/>
            <person name="Wang X."/>
            <person name="Wang C.C."/>
            <person name="Yang T.C."/>
            <person name="Huo Q.B."/>
            <person name="Li W."/>
            <person name="Chen H.Y."/>
            <person name="Chen S.E."/>
            <person name="Zhou L.G."/>
            <person name="Ni X.B."/>
            <person name="Tian J.H."/>
            <person name="Sheng Y."/>
            <person name="Liu T."/>
            <person name="Pan Y.S."/>
            <person name="Xia L.Y."/>
            <person name="Li J."/>
            <person name="Zhao F."/>
            <person name="Cao W.C."/>
        </authorList>
    </citation>
    <scope>NUCLEOTIDE SEQUENCE [LARGE SCALE GENOMIC DNA]</scope>
    <source>
        <strain evidence="3">HaeL-2018</strain>
    </source>
</reference>
<dbReference type="VEuPathDB" id="VectorBase:HLOH_047714"/>
<dbReference type="EMBL" id="JABSTR010000004">
    <property type="protein sequence ID" value="KAH9369262.1"/>
    <property type="molecule type" value="Genomic_DNA"/>
</dbReference>
<organism evidence="3 4">
    <name type="scientific">Haemaphysalis longicornis</name>
    <name type="common">Bush tick</name>
    <dbReference type="NCBI Taxonomy" id="44386"/>
    <lineage>
        <taxon>Eukaryota</taxon>
        <taxon>Metazoa</taxon>
        <taxon>Ecdysozoa</taxon>
        <taxon>Arthropoda</taxon>
        <taxon>Chelicerata</taxon>
        <taxon>Arachnida</taxon>
        <taxon>Acari</taxon>
        <taxon>Parasitiformes</taxon>
        <taxon>Ixodida</taxon>
        <taxon>Ixodoidea</taxon>
        <taxon>Ixodidae</taxon>
        <taxon>Haemaphysalinae</taxon>
        <taxon>Haemaphysalis</taxon>
    </lineage>
</organism>
<gene>
    <name evidence="3" type="ORF">HPB48_012338</name>
</gene>
<feature type="compositionally biased region" description="Basic and acidic residues" evidence="1">
    <location>
        <begin position="32"/>
        <end position="52"/>
    </location>
</feature>
<protein>
    <recommendedName>
        <fullName evidence="2">ZP domain-containing protein</fullName>
    </recommendedName>
</protein>
<evidence type="ECO:0000313" key="4">
    <source>
        <dbReference type="Proteomes" id="UP000821853"/>
    </source>
</evidence>
<dbReference type="AlphaFoldDB" id="A0A9J6FSU2"/>
<feature type="region of interest" description="Disordered" evidence="1">
    <location>
        <begin position="311"/>
        <end position="351"/>
    </location>
</feature>
<feature type="compositionally biased region" description="Basic and acidic residues" evidence="1">
    <location>
        <begin position="11"/>
        <end position="24"/>
    </location>
</feature>
<feature type="domain" description="ZP" evidence="2">
    <location>
        <begin position="178"/>
        <end position="351"/>
    </location>
</feature>
<feature type="compositionally biased region" description="Basic and acidic residues" evidence="1">
    <location>
        <begin position="318"/>
        <end position="327"/>
    </location>
</feature>
<dbReference type="InterPro" id="IPR001507">
    <property type="entry name" value="ZP_dom"/>
</dbReference>
<accession>A0A9J6FSU2</accession>
<evidence type="ECO:0000259" key="2">
    <source>
        <dbReference type="PROSITE" id="PS51034"/>
    </source>
</evidence>
<evidence type="ECO:0000256" key="1">
    <source>
        <dbReference type="SAM" id="MobiDB-lite"/>
    </source>
</evidence>
<dbReference type="PANTHER" id="PTHR46560">
    <property type="entry name" value="CYPHER, ISOFORM B"/>
    <property type="match status" value="1"/>
</dbReference>
<feature type="compositionally biased region" description="Basic residues" evidence="1">
    <location>
        <begin position="80"/>
        <end position="90"/>
    </location>
</feature>
<name>A0A9J6FSU2_HAELO</name>
<dbReference type="Proteomes" id="UP000821853">
    <property type="component" value="Chromosome 2"/>
</dbReference>